<dbReference type="eggNOG" id="KOG1166">
    <property type="taxonomic scope" value="Eukaryota"/>
</dbReference>
<accession>B9RVW6</accession>
<keyword evidence="7" id="KW-0418">Kinase</keyword>
<dbReference type="InParanoid" id="B9RVW6"/>
<keyword evidence="3" id="KW-0995">Kinetochore</keyword>
<evidence type="ECO:0000256" key="1">
    <source>
        <dbReference type="ARBA" id="ARBA00004629"/>
    </source>
</evidence>
<keyword evidence="8" id="KW-1185">Reference proteome</keyword>
<evidence type="ECO:0000256" key="3">
    <source>
        <dbReference type="ARBA" id="ARBA00022838"/>
    </source>
</evidence>
<dbReference type="SMART" id="SM00220">
    <property type="entry name" value="S_TKc"/>
    <property type="match status" value="1"/>
</dbReference>
<protein>
    <submittedName>
        <fullName evidence="7">Mitotic checkpoint serine/threonine-protein kinase bub1 and bubr1, putative</fullName>
    </submittedName>
</protein>
<dbReference type="InterPro" id="IPR000719">
    <property type="entry name" value="Prot_kinase_dom"/>
</dbReference>
<dbReference type="PROSITE" id="PS00108">
    <property type="entry name" value="PROTEIN_KINASE_ST"/>
    <property type="match status" value="1"/>
</dbReference>
<sequence>MYNISNDTVSVHDPLSPWLLSIKKALDNKSYGGDLNKLLLDCINTFKHNPQYRNDPRFLKIWLLYLEGNENSEIIFKEMEENNICSDYSLLYELYAGLLELKENWQQAHMVYQIGISRKAKPLESLKGAHASFLQRMCNRKKACSLQKVDGDESIDMGRNYVNPWSTSTTEELLKKINPHIRRYDGYHPYKKAYPGQVNLSSLGNASRNKIVKIGGKLYQIKGCAGQGGFAKVYKAYVNSNPDDVVALKIQTPPFPWEFYMYRQLDHRISNTQRSSFGFAHEMHVYSDYSILVCDYLHGTLHDVINSYVVIGKSMEEVLCIYYTIEMLYMLETLHGIGLIHGDFKPDNLLLRYSREDLNENEFEGRTGSWADQGLCLVDWGKGIDLHLFPDDIKFEGDCRTSGFRCIEMQEKKQWRFQVDTYGLCVVVHTMLHNSYMEIEKKATYDGGYVYLPKTSFRRYWNVDLWKELFTQLLNNSPQNDKQLLQNLRERFQDYLCSNIVHPKFPETCKWCYALAIDMIWVNQSLSLSATHTIQAMLLEFDRMPVVCQHGRAYPKKDYGFVRSDALHTSRSFNLKSETTKAHKPK</sequence>
<proteinExistence type="predicted"/>
<keyword evidence="2" id="KW-0158">Chromosome</keyword>
<dbReference type="PROSITE" id="PS50011">
    <property type="entry name" value="PROTEIN_KINASE_DOM"/>
    <property type="match status" value="1"/>
</dbReference>
<evidence type="ECO:0000313" key="7">
    <source>
        <dbReference type="EMBL" id="EEF44403.1"/>
    </source>
</evidence>
<dbReference type="Gene3D" id="1.25.40.430">
    <property type="match status" value="1"/>
</dbReference>
<dbReference type="GO" id="GO:0000776">
    <property type="term" value="C:kinetochore"/>
    <property type="evidence" value="ECO:0000318"/>
    <property type="project" value="GO_Central"/>
</dbReference>
<evidence type="ECO:0000259" key="6">
    <source>
        <dbReference type="PROSITE" id="PS51489"/>
    </source>
</evidence>
<dbReference type="GO" id="GO:0005524">
    <property type="term" value="F:ATP binding"/>
    <property type="evidence" value="ECO:0007669"/>
    <property type="project" value="InterPro"/>
</dbReference>
<gene>
    <name evidence="7" type="ORF">RCOM_1173500</name>
</gene>
<dbReference type="InterPro" id="IPR008271">
    <property type="entry name" value="Ser/Thr_kinase_AS"/>
</dbReference>
<dbReference type="GO" id="GO:0051754">
    <property type="term" value="P:meiotic sister chromatid cohesion, centromeric"/>
    <property type="evidence" value="ECO:0000318"/>
    <property type="project" value="GO_Central"/>
</dbReference>
<comment type="subcellular location">
    <subcellularLocation>
        <location evidence="1">Chromosome</location>
        <location evidence="1">Centromere</location>
        <location evidence="1">Kinetochore</location>
    </subcellularLocation>
</comment>
<name>B9RVW6_RICCO</name>
<dbReference type="Gene3D" id="1.10.510.10">
    <property type="entry name" value="Transferase(Phosphotransferase) domain 1"/>
    <property type="match status" value="1"/>
</dbReference>
<reference evidence="8" key="1">
    <citation type="journal article" date="2010" name="Nat. Biotechnol.">
        <title>Draft genome sequence of the oilseed species Ricinus communis.</title>
        <authorList>
            <person name="Chan A.P."/>
            <person name="Crabtree J."/>
            <person name="Zhao Q."/>
            <person name="Lorenzi H."/>
            <person name="Orvis J."/>
            <person name="Puiu D."/>
            <person name="Melake-Berhan A."/>
            <person name="Jones K.M."/>
            <person name="Redman J."/>
            <person name="Chen G."/>
            <person name="Cahoon E.B."/>
            <person name="Gedil M."/>
            <person name="Stanke M."/>
            <person name="Haas B.J."/>
            <person name="Wortman J.R."/>
            <person name="Fraser-Liggett C.M."/>
            <person name="Ravel J."/>
            <person name="Rabinowicz P.D."/>
        </authorList>
    </citation>
    <scope>NUCLEOTIDE SEQUENCE [LARGE SCALE GENOMIC DNA]</scope>
    <source>
        <strain evidence="8">cv. Hale</strain>
    </source>
</reference>
<dbReference type="STRING" id="3988.B9RVW6"/>
<dbReference type="PROSITE" id="PS51489">
    <property type="entry name" value="BUB1_N"/>
    <property type="match status" value="1"/>
</dbReference>
<dbReference type="GO" id="GO:0007094">
    <property type="term" value="P:mitotic spindle assembly checkpoint signaling"/>
    <property type="evidence" value="ECO:0000318"/>
    <property type="project" value="GO_Central"/>
</dbReference>
<keyword evidence="7" id="KW-0808">Transferase</keyword>
<dbReference type="Proteomes" id="UP000008311">
    <property type="component" value="Unassembled WGS sequence"/>
</dbReference>
<feature type="domain" description="BUB1 N-terminal" evidence="6">
    <location>
        <begin position="1"/>
        <end position="160"/>
    </location>
</feature>
<dbReference type="PANTHER" id="PTHR14030:SF4">
    <property type="entry name" value="BUB1 KINASE, ISOFORM A-RELATED"/>
    <property type="match status" value="1"/>
</dbReference>
<evidence type="ECO:0000259" key="5">
    <source>
        <dbReference type="PROSITE" id="PS50011"/>
    </source>
</evidence>
<dbReference type="Pfam" id="PF00069">
    <property type="entry name" value="Pkinase"/>
    <property type="match status" value="1"/>
</dbReference>
<evidence type="ECO:0000313" key="8">
    <source>
        <dbReference type="Proteomes" id="UP000008311"/>
    </source>
</evidence>
<dbReference type="PANTHER" id="PTHR14030">
    <property type="entry name" value="MITOTIC CHECKPOINT SERINE/THREONINE-PROTEIN KINASE BUB1"/>
    <property type="match status" value="1"/>
</dbReference>
<dbReference type="GO" id="GO:0032991">
    <property type="term" value="C:protein-containing complex"/>
    <property type="evidence" value="ECO:0007669"/>
    <property type="project" value="UniProtKB-ARBA"/>
</dbReference>
<evidence type="ECO:0000256" key="4">
    <source>
        <dbReference type="ARBA" id="ARBA00023328"/>
    </source>
</evidence>
<dbReference type="GO" id="GO:0004672">
    <property type="term" value="F:protein kinase activity"/>
    <property type="evidence" value="ECO:0000318"/>
    <property type="project" value="GO_Central"/>
</dbReference>
<dbReference type="EMBL" id="EQ973822">
    <property type="protein sequence ID" value="EEF44403.1"/>
    <property type="molecule type" value="Genomic_DNA"/>
</dbReference>
<organism evidence="7 8">
    <name type="scientific">Ricinus communis</name>
    <name type="common">Castor bean</name>
    <dbReference type="NCBI Taxonomy" id="3988"/>
    <lineage>
        <taxon>Eukaryota</taxon>
        <taxon>Viridiplantae</taxon>
        <taxon>Streptophyta</taxon>
        <taxon>Embryophyta</taxon>
        <taxon>Tracheophyta</taxon>
        <taxon>Spermatophyta</taxon>
        <taxon>Magnoliopsida</taxon>
        <taxon>eudicotyledons</taxon>
        <taxon>Gunneridae</taxon>
        <taxon>Pentapetalae</taxon>
        <taxon>rosids</taxon>
        <taxon>fabids</taxon>
        <taxon>Malpighiales</taxon>
        <taxon>Euphorbiaceae</taxon>
        <taxon>Acalyphoideae</taxon>
        <taxon>Acalypheae</taxon>
        <taxon>Ricinus</taxon>
    </lineage>
</organism>
<dbReference type="SUPFAM" id="SSF56112">
    <property type="entry name" value="Protein kinase-like (PK-like)"/>
    <property type="match status" value="1"/>
</dbReference>
<dbReference type="InterPro" id="IPR013212">
    <property type="entry name" value="Mad3/Bub1_I"/>
</dbReference>
<dbReference type="Pfam" id="PF08311">
    <property type="entry name" value="Mad3_BUB1_I"/>
    <property type="match status" value="1"/>
</dbReference>
<dbReference type="SMART" id="SM00777">
    <property type="entry name" value="Mad3_BUB1_I"/>
    <property type="match status" value="1"/>
</dbReference>
<evidence type="ECO:0000256" key="2">
    <source>
        <dbReference type="ARBA" id="ARBA00022454"/>
    </source>
</evidence>
<dbReference type="InterPro" id="IPR015661">
    <property type="entry name" value="Bub1/Mad3"/>
</dbReference>
<dbReference type="AlphaFoldDB" id="B9RVW6"/>
<feature type="domain" description="Protein kinase" evidence="5">
    <location>
        <begin position="219"/>
        <end position="505"/>
    </location>
</feature>
<keyword evidence="4" id="KW-0137">Centromere</keyword>
<dbReference type="FunCoup" id="B9RVW6">
    <property type="interactions" value="1238"/>
</dbReference>
<dbReference type="InterPro" id="IPR011009">
    <property type="entry name" value="Kinase-like_dom_sf"/>
</dbReference>